<evidence type="ECO:0000256" key="1">
    <source>
        <dbReference type="ARBA" id="ARBA00023015"/>
    </source>
</evidence>
<keyword evidence="4" id="KW-0472">Membrane</keyword>
<dbReference type="SMART" id="SM00342">
    <property type="entry name" value="HTH_ARAC"/>
    <property type="match status" value="1"/>
</dbReference>
<protein>
    <submittedName>
        <fullName evidence="6">Helix-turn-helix domain-containing protein</fullName>
    </submittedName>
</protein>
<dbReference type="Gene3D" id="1.10.10.60">
    <property type="entry name" value="Homeodomain-like"/>
    <property type="match status" value="1"/>
</dbReference>
<dbReference type="AlphaFoldDB" id="A0A4U0GMP0"/>
<evidence type="ECO:0000256" key="2">
    <source>
        <dbReference type="ARBA" id="ARBA00023125"/>
    </source>
</evidence>
<dbReference type="PANTHER" id="PTHR43280">
    <property type="entry name" value="ARAC-FAMILY TRANSCRIPTIONAL REGULATOR"/>
    <property type="match status" value="1"/>
</dbReference>
<dbReference type="PROSITE" id="PS01124">
    <property type="entry name" value="HTH_ARAC_FAMILY_2"/>
    <property type="match status" value="1"/>
</dbReference>
<dbReference type="PROSITE" id="PS00041">
    <property type="entry name" value="HTH_ARAC_FAMILY_1"/>
    <property type="match status" value="1"/>
</dbReference>
<evidence type="ECO:0000256" key="4">
    <source>
        <dbReference type="SAM" id="Phobius"/>
    </source>
</evidence>
<dbReference type="InterPro" id="IPR018060">
    <property type="entry name" value="HTH_AraC"/>
</dbReference>
<feature type="domain" description="HTH araC/xylS-type" evidence="5">
    <location>
        <begin position="222"/>
        <end position="312"/>
    </location>
</feature>
<feature type="transmembrane region" description="Helical" evidence="4">
    <location>
        <begin position="12"/>
        <end position="30"/>
    </location>
</feature>
<dbReference type="PANTHER" id="PTHR43280:SF2">
    <property type="entry name" value="HTH-TYPE TRANSCRIPTIONAL REGULATOR EXSA"/>
    <property type="match status" value="1"/>
</dbReference>
<keyword evidence="1" id="KW-0805">Transcription regulation</keyword>
<dbReference type="Pfam" id="PF12833">
    <property type="entry name" value="HTH_18"/>
    <property type="match status" value="1"/>
</dbReference>
<comment type="caution">
    <text evidence="6">The sequence shown here is derived from an EMBL/GenBank/DDBJ whole genome shotgun (WGS) entry which is preliminary data.</text>
</comment>
<proteinExistence type="predicted"/>
<name>A0A4U0GMP0_9SPHI</name>
<accession>A0A4U0GMP0</accession>
<keyword evidence="3" id="KW-0804">Transcription</keyword>
<organism evidence="6 7">
    <name type="scientific">Sphingobacterium alkalisoli</name>
    <dbReference type="NCBI Taxonomy" id="1874115"/>
    <lineage>
        <taxon>Bacteria</taxon>
        <taxon>Pseudomonadati</taxon>
        <taxon>Bacteroidota</taxon>
        <taxon>Sphingobacteriia</taxon>
        <taxon>Sphingobacteriales</taxon>
        <taxon>Sphingobacteriaceae</taxon>
        <taxon>Sphingobacterium</taxon>
    </lineage>
</organism>
<keyword evidence="4" id="KW-0812">Transmembrane</keyword>
<keyword evidence="4" id="KW-1133">Transmembrane helix</keyword>
<evidence type="ECO:0000259" key="5">
    <source>
        <dbReference type="PROSITE" id="PS01124"/>
    </source>
</evidence>
<evidence type="ECO:0000313" key="7">
    <source>
        <dbReference type="Proteomes" id="UP000309872"/>
    </source>
</evidence>
<dbReference type="OrthoDB" id="9779074at2"/>
<evidence type="ECO:0000313" key="6">
    <source>
        <dbReference type="EMBL" id="TJY60110.1"/>
    </source>
</evidence>
<dbReference type="Proteomes" id="UP000309872">
    <property type="component" value="Unassembled WGS sequence"/>
</dbReference>
<gene>
    <name evidence="6" type="ORF">FAZ19_22930</name>
</gene>
<sequence>MLFAKTLNKNAFEWFVLSFALLQVIHLLFIFQNYSIPFPFLYGPIFMIMYKIASSGKIGNRISVMAHFSMFIFFLLWYLFELGNPSALYYEFYFPLMILSLVCYPLVALFRMRRSVSDTSNKLVLLRQLAFLGNAIGFFIGLLLLSHKWGFELDVNPLYVVAFVMVFSILLLTNYLIIAKGYETTDIEDIRPQKIRVVMDDSRIRQCAEKLADCMCEDKLFLDAGLTLDDLSKKTALPKALITDYINQQLQTNYYEWLAKFRIEHAKDLLEHERQVLKMEVLANQSGFNSKTTFYRYFKQYVGMSPSAYRENIESSGW</sequence>
<dbReference type="EMBL" id="SUKA01000012">
    <property type="protein sequence ID" value="TJY60110.1"/>
    <property type="molecule type" value="Genomic_DNA"/>
</dbReference>
<dbReference type="SUPFAM" id="SSF46689">
    <property type="entry name" value="Homeodomain-like"/>
    <property type="match status" value="1"/>
</dbReference>
<feature type="transmembrane region" description="Helical" evidence="4">
    <location>
        <begin position="62"/>
        <end position="80"/>
    </location>
</feature>
<evidence type="ECO:0000256" key="3">
    <source>
        <dbReference type="ARBA" id="ARBA00023163"/>
    </source>
</evidence>
<feature type="transmembrane region" description="Helical" evidence="4">
    <location>
        <begin position="158"/>
        <end position="178"/>
    </location>
</feature>
<reference evidence="6 7" key="1">
    <citation type="submission" date="2019-04" db="EMBL/GenBank/DDBJ databases">
        <title>Sphingobacterium olei sp. nov., isolated from oil-contaminated soil.</title>
        <authorList>
            <person name="Liu B."/>
        </authorList>
    </citation>
    <scope>NUCLEOTIDE SEQUENCE [LARGE SCALE GENOMIC DNA]</scope>
    <source>
        <strain evidence="6 7">Y3L14</strain>
    </source>
</reference>
<keyword evidence="7" id="KW-1185">Reference proteome</keyword>
<dbReference type="InterPro" id="IPR018062">
    <property type="entry name" value="HTH_AraC-typ_CS"/>
</dbReference>
<dbReference type="GO" id="GO:0043565">
    <property type="term" value="F:sequence-specific DNA binding"/>
    <property type="evidence" value="ECO:0007669"/>
    <property type="project" value="InterPro"/>
</dbReference>
<feature type="transmembrane region" description="Helical" evidence="4">
    <location>
        <begin position="92"/>
        <end position="112"/>
    </location>
</feature>
<keyword evidence="2" id="KW-0238">DNA-binding</keyword>
<dbReference type="GO" id="GO:0003700">
    <property type="term" value="F:DNA-binding transcription factor activity"/>
    <property type="evidence" value="ECO:0007669"/>
    <property type="project" value="InterPro"/>
</dbReference>
<dbReference type="InterPro" id="IPR009057">
    <property type="entry name" value="Homeodomain-like_sf"/>
</dbReference>
<feature type="transmembrane region" description="Helical" evidence="4">
    <location>
        <begin position="124"/>
        <end position="146"/>
    </location>
</feature>